<sequence length="58" mass="7152">NTETLRSIFRDFVCLLLNQQQTLCMTCRFREIWCYHYRFPGFQCPSCFSCFHKLYIEN</sequence>
<evidence type="ECO:0000313" key="1">
    <source>
        <dbReference type="EMBL" id="JAC61230.1"/>
    </source>
</evidence>
<dbReference type="AlphaFoldDB" id="A0A061QS18"/>
<accession>A0A061QS18</accession>
<proteinExistence type="predicted"/>
<feature type="non-terminal residue" evidence="1">
    <location>
        <position position="1"/>
    </location>
</feature>
<gene>
    <name evidence="1" type="ORF">TSPGSL018_26804</name>
</gene>
<name>A0A061QS18_9CHLO</name>
<organism evidence="1">
    <name type="scientific">Tetraselmis sp. GSL018</name>
    <dbReference type="NCBI Taxonomy" id="582737"/>
    <lineage>
        <taxon>Eukaryota</taxon>
        <taxon>Viridiplantae</taxon>
        <taxon>Chlorophyta</taxon>
        <taxon>core chlorophytes</taxon>
        <taxon>Chlorodendrophyceae</taxon>
        <taxon>Chlorodendrales</taxon>
        <taxon>Chlorodendraceae</taxon>
        <taxon>Tetraselmis</taxon>
    </lineage>
</organism>
<protein>
    <submittedName>
        <fullName evidence="1">Uncharacterized protein</fullName>
    </submittedName>
</protein>
<reference evidence="1" key="1">
    <citation type="submission" date="2014-05" db="EMBL/GenBank/DDBJ databases">
        <title>The transcriptome of the halophilic microalga Tetraselmis sp. GSL018 isolated from the Great Salt Lake, Utah.</title>
        <authorList>
            <person name="Jinkerson R.E."/>
            <person name="D'Adamo S."/>
            <person name="Posewitz M.C."/>
        </authorList>
    </citation>
    <scope>NUCLEOTIDE SEQUENCE</scope>
    <source>
        <strain evidence="1">GSL018</strain>
    </source>
</reference>
<dbReference type="EMBL" id="GBEZ01025912">
    <property type="protein sequence ID" value="JAC61230.1"/>
    <property type="molecule type" value="Transcribed_RNA"/>
</dbReference>